<dbReference type="EMBL" id="CACRSM010000002">
    <property type="protein sequence ID" value="VYS95070.1"/>
    <property type="molecule type" value="Genomic_DNA"/>
</dbReference>
<gene>
    <name evidence="1" type="ORF">AOLFYP35_00957</name>
</gene>
<proteinExistence type="predicted"/>
<accession>A0A6N2STD5</accession>
<evidence type="ECO:0000313" key="1">
    <source>
        <dbReference type="EMBL" id="VYS95070.1"/>
    </source>
</evidence>
<sequence>MSTESENTKLNWQRLVPAGDANSPHIELSDSRILVSGHFALILLEEDHVVDSGMWYEIQNARWNGEKQELRVTWVDPSRAPLIVHSSDSSMRPFMEDLSEKVNRTQVVVRNITAPSGTVITGQIRRREDGELFSVLAANGPLDDEGIAMAQSFERQLRESVGLE</sequence>
<dbReference type="AlphaFoldDB" id="A0A6N2STD5"/>
<protein>
    <submittedName>
        <fullName evidence="1">Uncharacterized protein</fullName>
    </submittedName>
</protein>
<name>A0A6N2STD5_9ACTO</name>
<organism evidence="1">
    <name type="scientific">Schaalia odontolytica</name>
    <dbReference type="NCBI Taxonomy" id="1660"/>
    <lineage>
        <taxon>Bacteria</taxon>
        <taxon>Bacillati</taxon>
        <taxon>Actinomycetota</taxon>
        <taxon>Actinomycetes</taxon>
        <taxon>Actinomycetales</taxon>
        <taxon>Actinomycetaceae</taxon>
        <taxon>Schaalia</taxon>
    </lineage>
</organism>
<reference evidence="1" key="1">
    <citation type="submission" date="2019-11" db="EMBL/GenBank/DDBJ databases">
        <authorList>
            <person name="Feng L."/>
        </authorList>
    </citation>
    <scope>NUCLEOTIDE SEQUENCE</scope>
    <source>
        <strain evidence="1">AodontolyticusLFYP35</strain>
    </source>
</reference>